<feature type="transmembrane region" description="Helical" evidence="6">
    <location>
        <begin position="336"/>
        <end position="356"/>
    </location>
</feature>
<dbReference type="EMBL" id="KI894027">
    <property type="protein sequence ID" value="OBR89494.1"/>
    <property type="molecule type" value="Genomic_DNA"/>
</dbReference>
<evidence type="ECO:0000256" key="1">
    <source>
        <dbReference type="ARBA" id="ARBA00004141"/>
    </source>
</evidence>
<accession>A0A1A6AHF4</accession>
<comment type="subcellular location">
    <subcellularLocation>
        <location evidence="1">Membrane</location>
        <topology evidence="1">Multi-pass membrane protein</topology>
    </subcellularLocation>
</comment>
<dbReference type="InterPro" id="IPR011701">
    <property type="entry name" value="MFS"/>
</dbReference>
<evidence type="ECO:0000256" key="6">
    <source>
        <dbReference type="SAM" id="Phobius"/>
    </source>
</evidence>
<dbReference type="InterPro" id="IPR020846">
    <property type="entry name" value="MFS_dom"/>
</dbReference>
<dbReference type="OrthoDB" id="2985014at2759"/>
<dbReference type="VEuPathDB" id="FungiDB:I303_01322"/>
<dbReference type="KEGG" id="kdj:28965021"/>
<feature type="transmembrane region" description="Helical" evidence="6">
    <location>
        <begin position="62"/>
        <end position="83"/>
    </location>
</feature>
<dbReference type="GO" id="GO:0016020">
    <property type="term" value="C:membrane"/>
    <property type="evidence" value="ECO:0007669"/>
    <property type="project" value="UniProtKB-SubCell"/>
</dbReference>
<evidence type="ECO:0000256" key="2">
    <source>
        <dbReference type="ARBA" id="ARBA00022448"/>
    </source>
</evidence>
<feature type="transmembrane region" description="Helical" evidence="6">
    <location>
        <begin position="397"/>
        <end position="417"/>
    </location>
</feature>
<protein>
    <submittedName>
        <fullName evidence="8">High-affinity nicotinic acid transporter</fullName>
    </submittedName>
</protein>
<dbReference type="FunFam" id="1.20.1250.20:FF:000013">
    <property type="entry name" value="MFS general substrate transporter"/>
    <property type="match status" value="1"/>
</dbReference>
<feature type="domain" description="Major facilitator superfamily (MFS) profile" evidence="7">
    <location>
        <begin position="70"/>
        <end position="490"/>
    </location>
</feature>
<evidence type="ECO:0000259" key="7">
    <source>
        <dbReference type="PROSITE" id="PS50850"/>
    </source>
</evidence>
<organism evidence="8">
    <name type="scientific">Kwoniella dejecticola CBS 10117</name>
    <dbReference type="NCBI Taxonomy" id="1296121"/>
    <lineage>
        <taxon>Eukaryota</taxon>
        <taxon>Fungi</taxon>
        <taxon>Dikarya</taxon>
        <taxon>Basidiomycota</taxon>
        <taxon>Agaricomycotina</taxon>
        <taxon>Tremellomycetes</taxon>
        <taxon>Tremellales</taxon>
        <taxon>Cryptococcaceae</taxon>
        <taxon>Kwoniella</taxon>
    </lineage>
</organism>
<dbReference type="RefSeq" id="XP_018267336.2">
    <property type="nucleotide sequence ID" value="XM_018404682.2"/>
</dbReference>
<dbReference type="AlphaFoldDB" id="A0A1A6AHF4"/>
<dbReference type="GO" id="GO:0022857">
    <property type="term" value="F:transmembrane transporter activity"/>
    <property type="evidence" value="ECO:0007669"/>
    <property type="project" value="InterPro"/>
</dbReference>
<keyword evidence="3 6" id="KW-0812">Transmembrane</keyword>
<dbReference type="InterPro" id="IPR036259">
    <property type="entry name" value="MFS_trans_sf"/>
</dbReference>
<name>A0A1A6AHF4_9TREE</name>
<keyword evidence="2" id="KW-0813">Transport</keyword>
<dbReference type="PROSITE" id="PS50850">
    <property type="entry name" value="MFS"/>
    <property type="match status" value="1"/>
</dbReference>
<gene>
    <name evidence="8" type="ORF">I303_01322</name>
</gene>
<dbReference type="FunFam" id="1.20.1250.20:FF:000018">
    <property type="entry name" value="MFS transporter permease"/>
    <property type="match status" value="1"/>
</dbReference>
<keyword evidence="5 6" id="KW-0472">Membrane</keyword>
<dbReference type="Pfam" id="PF07690">
    <property type="entry name" value="MFS_1"/>
    <property type="match status" value="1"/>
</dbReference>
<feature type="transmembrane region" description="Helical" evidence="6">
    <location>
        <begin position="362"/>
        <end position="385"/>
    </location>
</feature>
<dbReference type="PANTHER" id="PTHR43791">
    <property type="entry name" value="PERMEASE-RELATED"/>
    <property type="match status" value="1"/>
</dbReference>
<feature type="transmembrane region" description="Helical" evidence="6">
    <location>
        <begin position="462"/>
        <end position="483"/>
    </location>
</feature>
<sequence>MSRHVSLPAEDKPYEHHIDHNHEELSAIGTRTTENEKGSTRYASSEIGSTFHAENKKAERKLLLKLDLAILPFAVLLYLSAYLDRGNLANARLQGLQKEVLDNEDRNYSIALAMFFVTYIVFSVPGTLLARQFLPSRSIACGAMIWSIAATCQAATYNKAGLFVCRLFVGVGEAMFGQAMALHLSFWYTKTDLAKRVGLFISAGALAGAFGGLISYGVTSIKNSAIPQWRILFLIEGCPSVLLAICTFLFMPSRPETSRYLNEQERTLCLTRLNAESNVESSTGIDWGGVRRCLLDWKTYVISLSYSCMNLGLGSVGGFLPTIIKGFGYSNAKAQLFTVPPYAVALVFMLLLTSFSDYKQSRGIPVAIVFILGLVGWAVLLAVPASHISQAQFSGRYFACILVVVAGYTNIPLIISWQAGNTGNQSQRAASLGMLNSVGQCLSLLAAFLFPSKEGPQYRKGASVNIAFQALGLVFVLAMTAWYRYENKRRDRVEGGRPPKGSHLNVAEQYDLAPGELSFSATITVSLDVWIEQES</sequence>
<evidence type="ECO:0000313" key="8">
    <source>
        <dbReference type="EMBL" id="OBR89494.1"/>
    </source>
</evidence>
<feature type="transmembrane region" description="Helical" evidence="6">
    <location>
        <begin position="304"/>
        <end position="324"/>
    </location>
</feature>
<feature type="transmembrane region" description="Helical" evidence="6">
    <location>
        <begin position="200"/>
        <end position="219"/>
    </location>
</feature>
<dbReference type="Gene3D" id="1.20.1250.20">
    <property type="entry name" value="MFS general substrate transporter like domains"/>
    <property type="match status" value="2"/>
</dbReference>
<evidence type="ECO:0000256" key="5">
    <source>
        <dbReference type="ARBA" id="ARBA00023136"/>
    </source>
</evidence>
<proteinExistence type="predicted"/>
<evidence type="ECO:0000256" key="3">
    <source>
        <dbReference type="ARBA" id="ARBA00022692"/>
    </source>
</evidence>
<feature type="transmembrane region" description="Helical" evidence="6">
    <location>
        <begin position="429"/>
        <end position="450"/>
    </location>
</feature>
<reference evidence="8" key="1">
    <citation type="submission" date="2013-07" db="EMBL/GenBank/DDBJ databases">
        <title>The Genome Sequence of Cryptococcus dejecticola CBS10117.</title>
        <authorList>
            <consortium name="The Broad Institute Genome Sequencing Platform"/>
            <person name="Cuomo C."/>
            <person name="Litvintseva A."/>
            <person name="Chen Y."/>
            <person name="Heitman J."/>
            <person name="Sun S."/>
            <person name="Springer D."/>
            <person name="Dromer F."/>
            <person name="Young S.K."/>
            <person name="Zeng Q."/>
            <person name="Gargeya S."/>
            <person name="Fitzgerald M."/>
            <person name="Abouelleil A."/>
            <person name="Alvarado L."/>
            <person name="Berlin A.M."/>
            <person name="Chapman S.B."/>
            <person name="Dewar J."/>
            <person name="Goldberg J."/>
            <person name="Griggs A."/>
            <person name="Gujja S."/>
            <person name="Hansen M."/>
            <person name="Howarth C."/>
            <person name="Imamovic A."/>
            <person name="Larimer J."/>
            <person name="McCowan C."/>
            <person name="Murphy C."/>
            <person name="Pearson M."/>
            <person name="Priest M."/>
            <person name="Roberts A."/>
            <person name="Saif S."/>
            <person name="Shea T."/>
            <person name="Sykes S."/>
            <person name="Wortman J."/>
            <person name="Nusbaum C."/>
            <person name="Birren B."/>
        </authorList>
    </citation>
    <scope>NUCLEOTIDE SEQUENCE [LARGE SCALE GENOMIC DNA]</scope>
    <source>
        <strain evidence="8">CBS 10117</strain>
    </source>
</reference>
<feature type="transmembrane region" description="Helical" evidence="6">
    <location>
        <begin position="108"/>
        <end position="130"/>
    </location>
</feature>
<evidence type="ECO:0000256" key="4">
    <source>
        <dbReference type="ARBA" id="ARBA00022989"/>
    </source>
</evidence>
<dbReference type="PANTHER" id="PTHR43791:SF36">
    <property type="entry name" value="TRANSPORTER, PUTATIVE (AFU_ORTHOLOGUE AFUA_6G08340)-RELATED"/>
    <property type="match status" value="1"/>
</dbReference>
<dbReference type="SUPFAM" id="SSF103473">
    <property type="entry name" value="MFS general substrate transporter"/>
    <property type="match status" value="1"/>
</dbReference>
<dbReference type="GeneID" id="28965021"/>
<keyword evidence="4 6" id="KW-1133">Transmembrane helix</keyword>
<feature type="transmembrane region" description="Helical" evidence="6">
    <location>
        <begin position="231"/>
        <end position="251"/>
    </location>
</feature>